<evidence type="ECO:0000313" key="3">
    <source>
        <dbReference type="EMBL" id="KAL0013579.1"/>
    </source>
</evidence>
<name>A0AAW2DTV1_9ROSI</name>
<dbReference type="InterPro" id="IPR029962">
    <property type="entry name" value="TBL"/>
</dbReference>
<dbReference type="GO" id="GO:0005794">
    <property type="term" value="C:Golgi apparatus"/>
    <property type="evidence" value="ECO:0007669"/>
    <property type="project" value="TreeGrafter"/>
</dbReference>
<evidence type="ECO:0000256" key="1">
    <source>
        <dbReference type="ARBA" id="ARBA00007727"/>
    </source>
</evidence>
<organism evidence="3 4">
    <name type="scientific">Lithocarpus litseifolius</name>
    <dbReference type="NCBI Taxonomy" id="425828"/>
    <lineage>
        <taxon>Eukaryota</taxon>
        <taxon>Viridiplantae</taxon>
        <taxon>Streptophyta</taxon>
        <taxon>Embryophyta</taxon>
        <taxon>Tracheophyta</taxon>
        <taxon>Spermatophyta</taxon>
        <taxon>Magnoliopsida</taxon>
        <taxon>eudicotyledons</taxon>
        <taxon>Gunneridae</taxon>
        <taxon>Pentapetalae</taxon>
        <taxon>rosids</taxon>
        <taxon>fabids</taxon>
        <taxon>Fagales</taxon>
        <taxon>Fagaceae</taxon>
        <taxon>Lithocarpus</taxon>
    </lineage>
</organism>
<reference evidence="3 4" key="1">
    <citation type="submission" date="2024-01" db="EMBL/GenBank/DDBJ databases">
        <title>A telomere-to-telomere, gap-free genome of sweet tea (Lithocarpus litseifolius).</title>
        <authorList>
            <person name="Zhou J."/>
        </authorList>
    </citation>
    <scope>NUCLEOTIDE SEQUENCE [LARGE SCALE GENOMIC DNA]</scope>
    <source>
        <strain evidence="3">Zhou-2022a</strain>
        <tissue evidence="3">Leaf</tissue>
    </source>
</reference>
<dbReference type="EMBL" id="JAZDWU010000001">
    <property type="protein sequence ID" value="KAL0013579.1"/>
    <property type="molecule type" value="Genomic_DNA"/>
</dbReference>
<dbReference type="InterPro" id="IPR026057">
    <property type="entry name" value="TBL_C"/>
</dbReference>
<dbReference type="AlphaFoldDB" id="A0AAW2DTV1"/>
<feature type="non-terminal residue" evidence="3">
    <location>
        <position position="119"/>
    </location>
</feature>
<dbReference type="Pfam" id="PF13839">
    <property type="entry name" value="PC-Esterase"/>
    <property type="match status" value="1"/>
</dbReference>
<dbReference type="Proteomes" id="UP001459277">
    <property type="component" value="Unassembled WGS sequence"/>
</dbReference>
<protein>
    <recommendedName>
        <fullName evidence="2">Trichome birefringence-like C-terminal domain-containing protein</fullName>
    </recommendedName>
</protein>
<dbReference type="GO" id="GO:0016413">
    <property type="term" value="F:O-acetyltransferase activity"/>
    <property type="evidence" value="ECO:0007669"/>
    <property type="project" value="InterPro"/>
</dbReference>
<evidence type="ECO:0000313" key="4">
    <source>
        <dbReference type="Proteomes" id="UP001459277"/>
    </source>
</evidence>
<dbReference type="PANTHER" id="PTHR32285">
    <property type="entry name" value="PROTEIN TRICHOME BIREFRINGENCE-LIKE 9-RELATED"/>
    <property type="match status" value="1"/>
</dbReference>
<comment type="caution">
    <text evidence="3">The sequence shown here is derived from an EMBL/GenBank/DDBJ whole genome shotgun (WGS) entry which is preliminary data.</text>
</comment>
<evidence type="ECO:0000259" key="2">
    <source>
        <dbReference type="Pfam" id="PF13839"/>
    </source>
</evidence>
<gene>
    <name evidence="3" type="ORF">SO802_000648</name>
</gene>
<comment type="similarity">
    <text evidence="1">Belongs to the PC-esterase family. TBL subfamily.</text>
</comment>
<sequence length="119" mass="13037">MLDWNVYLVEIVRERIGRVLKLDSIVGGKLWKGSTCSSSIHGIGGTVGTISTDMDRLLALETALTTWAGWVDSNIDPTKTKLFFQGISPSHYNGSLWNEPSAKSYVGQKQPVFGLTYTG</sequence>
<dbReference type="PANTHER" id="PTHR32285:SF58">
    <property type="entry name" value="PROTEIN TRICHOME BIREFRINGENCE-LIKE 41"/>
    <property type="match status" value="1"/>
</dbReference>
<keyword evidence="4" id="KW-1185">Reference proteome</keyword>
<accession>A0AAW2DTV1</accession>
<feature type="domain" description="Trichome birefringence-like C-terminal" evidence="2">
    <location>
        <begin position="38"/>
        <end position="112"/>
    </location>
</feature>
<proteinExistence type="inferred from homology"/>